<evidence type="ECO:0000313" key="1">
    <source>
        <dbReference type="EMBL" id="TQE13283.1"/>
    </source>
</evidence>
<accession>A0A540NRN8</accession>
<proteinExistence type="predicted"/>
<evidence type="ECO:0000313" key="2">
    <source>
        <dbReference type="Proteomes" id="UP000315295"/>
    </source>
</evidence>
<keyword evidence="2" id="KW-1185">Reference proteome</keyword>
<comment type="caution">
    <text evidence="1">The sequence shown here is derived from an EMBL/GenBank/DDBJ whole genome shotgun (WGS) entry which is preliminary data.</text>
</comment>
<dbReference type="EMBL" id="VIEB01000012">
    <property type="protein sequence ID" value="TQE13283.1"/>
    <property type="molecule type" value="Genomic_DNA"/>
</dbReference>
<name>A0A540NRN8_MALBA</name>
<dbReference type="AlphaFoldDB" id="A0A540NRN8"/>
<dbReference type="Proteomes" id="UP000315295">
    <property type="component" value="Unassembled WGS sequence"/>
</dbReference>
<sequence length="83" mass="9705">MQLLVQQITPTEEEKSAPYWKAMFDEVEPCREGNCGVFLLKFVNHISMGMAIDDIASQNMRFFGLKFVIEFMRGRGFMWTTFI</sequence>
<reference evidence="1 2" key="1">
    <citation type="journal article" date="2019" name="G3 (Bethesda)">
        <title>Sequencing of a Wild Apple (Malus baccata) Genome Unravels the Differences Between Cultivated and Wild Apple Species Regarding Disease Resistance and Cold Tolerance.</title>
        <authorList>
            <person name="Chen X."/>
        </authorList>
    </citation>
    <scope>NUCLEOTIDE SEQUENCE [LARGE SCALE GENOMIC DNA]</scope>
    <source>
        <strain evidence="2">cv. Shandingzi</strain>
        <tissue evidence="1">Leaves</tissue>
    </source>
</reference>
<organism evidence="1 2">
    <name type="scientific">Malus baccata</name>
    <name type="common">Siberian crab apple</name>
    <name type="synonym">Pyrus baccata</name>
    <dbReference type="NCBI Taxonomy" id="106549"/>
    <lineage>
        <taxon>Eukaryota</taxon>
        <taxon>Viridiplantae</taxon>
        <taxon>Streptophyta</taxon>
        <taxon>Embryophyta</taxon>
        <taxon>Tracheophyta</taxon>
        <taxon>Spermatophyta</taxon>
        <taxon>Magnoliopsida</taxon>
        <taxon>eudicotyledons</taxon>
        <taxon>Gunneridae</taxon>
        <taxon>Pentapetalae</taxon>
        <taxon>rosids</taxon>
        <taxon>fabids</taxon>
        <taxon>Rosales</taxon>
        <taxon>Rosaceae</taxon>
        <taxon>Amygdaloideae</taxon>
        <taxon>Maleae</taxon>
        <taxon>Malus</taxon>
    </lineage>
</organism>
<gene>
    <name evidence="1" type="ORF">C1H46_001090</name>
</gene>
<evidence type="ECO:0008006" key="3">
    <source>
        <dbReference type="Google" id="ProtNLM"/>
    </source>
</evidence>
<protein>
    <recommendedName>
        <fullName evidence="3">Ubiquitin-like protease family profile domain-containing protein</fullName>
    </recommendedName>
</protein>